<name>A0AAD6CDV4_9EURO</name>
<dbReference type="InterPro" id="IPR011583">
    <property type="entry name" value="Chitinase_II/V-like_cat"/>
</dbReference>
<evidence type="ECO:0000256" key="9">
    <source>
        <dbReference type="ARBA" id="ARBA00023326"/>
    </source>
</evidence>
<evidence type="ECO:0000256" key="11">
    <source>
        <dbReference type="SAM" id="SignalP"/>
    </source>
</evidence>
<dbReference type="InterPro" id="IPR029070">
    <property type="entry name" value="Chitinase_insertion_sf"/>
</dbReference>
<dbReference type="GO" id="GO:0000272">
    <property type="term" value="P:polysaccharide catabolic process"/>
    <property type="evidence" value="ECO:0007669"/>
    <property type="project" value="UniProtKB-KW"/>
</dbReference>
<dbReference type="FunFam" id="3.20.20.80:FF:000095">
    <property type="entry name" value="Endochitinase B1"/>
    <property type="match status" value="1"/>
</dbReference>
<dbReference type="PROSITE" id="PS01095">
    <property type="entry name" value="GH18_1"/>
    <property type="match status" value="1"/>
</dbReference>
<dbReference type="GO" id="GO:0005576">
    <property type="term" value="C:extracellular region"/>
    <property type="evidence" value="ECO:0007669"/>
    <property type="project" value="TreeGrafter"/>
</dbReference>
<dbReference type="CDD" id="cd06548">
    <property type="entry name" value="GH18_chitinase"/>
    <property type="match status" value="1"/>
</dbReference>
<keyword evidence="7" id="KW-0119">Carbohydrate metabolism</keyword>
<dbReference type="Gene3D" id="3.10.50.10">
    <property type="match status" value="1"/>
</dbReference>
<reference evidence="13" key="1">
    <citation type="submission" date="2022-12" db="EMBL/GenBank/DDBJ databases">
        <authorList>
            <person name="Petersen C."/>
        </authorList>
    </citation>
    <scope>NUCLEOTIDE SEQUENCE</scope>
    <source>
        <strain evidence="13">IBT 16125</strain>
    </source>
</reference>
<dbReference type="Proteomes" id="UP001213681">
    <property type="component" value="Unassembled WGS sequence"/>
</dbReference>
<keyword evidence="4 10" id="KW-0378">Hydrolase</keyword>
<comment type="catalytic activity">
    <reaction evidence="1">
        <text>Random endo-hydrolysis of N-acetyl-beta-D-glucosaminide (1-&gt;4)-beta-linkages in chitin and chitodextrins.</text>
        <dbReference type="EC" id="3.2.1.14"/>
    </reaction>
</comment>
<keyword evidence="11" id="KW-0732">Signal</keyword>
<evidence type="ECO:0000256" key="3">
    <source>
        <dbReference type="ARBA" id="ARBA00012729"/>
    </source>
</evidence>
<dbReference type="SUPFAM" id="SSF51445">
    <property type="entry name" value="(Trans)glycosidases"/>
    <property type="match status" value="1"/>
</dbReference>
<evidence type="ECO:0000256" key="7">
    <source>
        <dbReference type="ARBA" id="ARBA00023277"/>
    </source>
</evidence>
<evidence type="ECO:0000313" key="14">
    <source>
        <dbReference type="Proteomes" id="UP001213681"/>
    </source>
</evidence>
<keyword evidence="8 10" id="KW-0326">Glycosidase</keyword>
<evidence type="ECO:0000259" key="12">
    <source>
        <dbReference type="PROSITE" id="PS51910"/>
    </source>
</evidence>
<dbReference type="Gene3D" id="3.20.20.80">
    <property type="entry name" value="Glycosidases"/>
    <property type="match status" value="1"/>
</dbReference>
<accession>A0AAD6CDV4</accession>
<keyword evidence="6" id="KW-0325">Glycoprotein</keyword>
<reference evidence="13" key="2">
    <citation type="journal article" date="2023" name="IMA Fungus">
        <title>Comparative genomic study of the Penicillium genus elucidates a diverse pangenome and 15 lateral gene transfer events.</title>
        <authorList>
            <person name="Petersen C."/>
            <person name="Sorensen T."/>
            <person name="Nielsen M.R."/>
            <person name="Sondergaard T.E."/>
            <person name="Sorensen J.L."/>
            <person name="Fitzpatrick D.A."/>
            <person name="Frisvad J.C."/>
            <person name="Nielsen K.L."/>
        </authorList>
    </citation>
    <scope>NUCLEOTIDE SEQUENCE</scope>
    <source>
        <strain evidence="13">IBT 16125</strain>
    </source>
</reference>
<evidence type="ECO:0000256" key="10">
    <source>
        <dbReference type="RuleBase" id="RU000489"/>
    </source>
</evidence>
<sequence length="433" mass="47388">MQLAILFLLGLACLTGASASPASDSASTTELDVRRTDGYRSVAYFVNWAIYSRNFNPQDLPADKLTHVLYAFANVHPDTGMVYISDPWADIEKHYTTDSWSDTGNNVYGCVKQLFLLKKKNRNLKILLSIGGWTYSANFAMSLSTAKGRANFASSAKDLVINLGFDGIDIDWEYPADSTQADNMVATLQQLRSENKSLDTYSAAEESNYHFLISVACPAGPANYQNLHISDMDKYLDFWNLMAYDYSGSWDTTAGHDANIYTSTSNPSSTPFNTDQAVNYYISQGVAASKIVIGMPLYGRSFLNTNGPGTSYSGVGSGSWENGVWDYKALPRAGANVSYLDQPMASYSYDSSQGTMISYDTPQVARKKAEYIMSKGLGGGMWWESSSDKKGSDSLITTVTNTFGGVGALEQVENELRYPSSSYDNLKAGFPSN</sequence>
<feature type="signal peptide" evidence="11">
    <location>
        <begin position="1"/>
        <end position="19"/>
    </location>
</feature>
<comment type="similarity">
    <text evidence="2">Belongs to the glycosyl hydrolase 18 family. Chitinase class V subfamily.</text>
</comment>
<evidence type="ECO:0000256" key="8">
    <source>
        <dbReference type="ARBA" id="ARBA00023295"/>
    </source>
</evidence>
<evidence type="ECO:0000256" key="4">
    <source>
        <dbReference type="ARBA" id="ARBA00022801"/>
    </source>
</evidence>
<dbReference type="PANTHER" id="PTHR11177:SF317">
    <property type="entry name" value="CHITINASE 12-RELATED"/>
    <property type="match status" value="1"/>
</dbReference>
<dbReference type="EC" id="3.2.1.14" evidence="3"/>
<dbReference type="PANTHER" id="PTHR11177">
    <property type="entry name" value="CHITINASE"/>
    <property type="match status" value="1"/>
</dbReference>
<dbReference type="GO" id="GO:0006032">
    <property type="term" value="P:chitin catabolic process"/>
    <property type="evidence" value="ECO:0007669"/>
    <property type="project" value="UniProtKB-KW"/>
</dbReference>
<dbReference type="GO" id="GO:0008843">
    <property type="term" value="F:endochitinase activity"/>
    <property type="evidence" value="ECO:0007669"/>
    <property type="project" value="UniProtKB-EC"/>
</dbReference>
<evidence type="ECO:0000256" key="5">
    <source>
        <dbReference type="ARBA" id="ARBA00023024"/>
    </source>
</evidence>
<dbReference type="FunFam" id="3.10.50.10:FF:000005">
    <property type="entry name" value="Endochitinase B1"/>
    <property type="match status" value="1"/>
</dbReference>
<keyword evidence="9" id="KW-0624">Polysaccharide degradation</keyword>
<keyword evidence="14" id="KW-1185">Reference proteome</keyword>
<dbReference type="SMART" id="SM00636">
    <property type="entry name" value="Glyco_18"/>
    <property type="match status" value="1"/>
</dbReference>
<dbReference type="GO" id="GO:0008061">
    <property type="term" value="F:chitin binding"/>
    <property type="evidence" value="ECO:0007669"/>
    <property type="project" value="InterPro"/>
</dbReference>
<evidence type="ECO:0000256" key="1">
    <source>
        <dbReference type="ARBA" id="ARBA00000822"/>
    </source>
</evidence>
<dbReference type="InterPro" id="IPR017853">
    <property type="entry name" value="GH"/>
</dbReference>
<dbReference type="Pfam" id="PF00704">
    <property type="entry name" value="Glyco_hydro_18"/>
    <property type="match status" value="1"/>
</dbReference>
<evidence type="ECO:0000256" key="6">
    <source>
        <dbReference type="ARBA" id="ARBA00023180"/>
    </source>
</evidence>
<dbReference type="GeneID" id="81596199"/>
<evidence type="ECO:0000256" key="2">
    <source>
        <dbReference type="ARBA" id="ARBA00008682"/>
    </source>
</evidence>
<proteinExistence type="inferred from homology"/>
<dbReference type="RefSeq" id="XP_056770063.1">
    <property type="nucleotide sequence ID" value="XM_056905956.1"/>
</dbReference>
<dbReference type="EMBL" id="JAPVEA010000002">
    <property type="protein sequence ID" value="KAJ5461021.1"/>
    <property type="molecule type" value="Genomic_DNA"/>
</dbReference>
<organism evidence="13 14">
    <name type="scientific">Penicillium daleae</name>
    <dbReference type="NCBI Taxonomy" id="63821"/>
    <lineage>
        <taxon>Eukaryota</taxon>
        <taxon>Fungi</taxon>
        <taxon>Dikarya</taxon>
        <taxon>Ascomycota</taxon>
        <taxon>Pezizomycotina</taxon>
        <taxon>Eurotiomycetes</taxon>
        <taxon>Eurotiomycetidae</taxon>
        <taxon>Eurotiales</taxon>
        <taxon>Aspergillaceae</taxon>
        <taxon>Penicillium</taxon>
    </lineage>
</organism>
<dbReference type="SUPFAM" id="SSF54556">
    <property type="entry name" value="Chitinase insertion domain"/>
    <property type="match status" value="1"/>
</dbReference>
<dbReference type="InterPro" id="IPR001579">
    <property type="entry name" value="Glyco_hydro_18_chit_AS"/>
</dbReference>
<dbReference type="InterPro" id="IPR001223">
    <property type="entry name" value="Glyco_hydro18_cat"/>
</dbReference>
<protein>
    <recommendedName>
        <fullName evidence="3">chitinase</fullName>
        <ecNumber evidence="3">3.2.1.14</ecNumber>
    </recommendedName>
</protein>
<comment type="caution">
    <text evidence="13">The sequence shown here is derived from an EMBL/GenBank/DDBJ whole genome shotgun (WGS) entry which is preliminary data.</text>
</comment>
<feature type="chain" id="PRO_5042216974" description="chitinase" evidence="11">
    <location>
        <begin position="20"/>
        <end position="433"/>
    </location>
</feature>
<dbReference type="PROSITE" id="PS51910">
    <property type="entry name" value="GH18_2"/>
    <property type="match status" value="1"/>
</dbReference>
<evidence type="ECO:0000313" key="13">
    <source>
        <dbReference type="EMBL" id="KAJ5461021.1"/>
    </source>
</evidence>
<dbReference type="AlphaFoldDB" id="A0AAD6CDV4"/>
<gene>
    <name evidence="13" type="ORF">N7458_002573</name>
</gene>
<dbReference type="InterPro" id="IPR050314">
    <property type="entry name" value="Glycosyl_Hydrlase_18"/>
</dbReference>
<feature type="domain" description="GH18" evidence="12">
    <location>
        <begin position="39"/>
        <end position="406"/>
    </location>
</feature>
<keyword evidence="5" id="KW-0146">Chitin degradation</keyword>